<accession>A0A0B2V8M5</accession>
<sequence length="189" mass="21011">MESMKRIGRTAEQEATTILNEQDAIILYENSAQQTAHILTLPLRTDSTTSTEEAVLAPVAKRLPPIFAGSLSPDTGRTIPQFSGEEVISPNDCEAVDIVLANGNNSIFLQTLRKASKQLETREKISLNSLADRIYGTVLGNRSIDDYDKFVRLKIILIEYIGTNEQRARKLLPLRIPQFGALQQLLACR</sequence>
<name>A0A0B2V8M5_TOXCA</name>
<organism evidence="1 3">
    <name type="scientific">Toxocara canis</name>
    <name type="common">Canine roundworm</name>
    <dbReference type="NCBI Taxonomy" id="6265"/>
    <lineage>
        <taxon>Eukaryota</taxon>
        <taxon>Metazoa</taxon>
        <taxon>Ecdysozoa</taxon>
        <taxon>Nematoda</taxon>
        <taxon>Chromadorea</taxon>
        <taxon>Rhabditida</taxon>
        <taxon>Spirurina</taxon>
        <taxon>Ascaridomorpha</taxon>
        <taxon>Ascaridoidea</taxon>
        <taxon>Toxocaridae</taxon>
        <taxon>Toxocara</taxon>
    </lineage>
</organism>
<reference evidence="1 3" key="1">
    <citation type="submission" date="2014-11" db="EMBL/GenBank/DDBJ databases">
        <title>Genetic blueprint of the zoonotic pathogen Toxocara canis.</title>
        <authorList>
            <person name="Zhu X.-Q."/>
            <person name="Korhonen P.K."/>
            <person name="Cai H."/>
            <person name="Young N.D."/>
            <person name="Nejsum P."/>
            <person name="von Samson-Himmelstjerna G."/>
            <person name="Boag P.R."/>
            <person name="Tan P."/>
            <person name="Li Q."/>
            <person name="Min J."/>
            <person name="Yang Y."/>
            <person name="Wang X."/>
            <person name="Fang X."/>
            <person name="Hall R.S."/>
            <person name="Hofmann A."/>
            <person name="Sternberg P.W."/>
            <person name="Jex A.R."/>
            <person name="Gasser R.B."/>
        </authorList>
    </citation>
    <scope>NUCLEOTIDE SEQUENCE [LARGE SCALE GENOMIC DNA]</scope>
    <source>
        <strain evidence="1">PN_DK_2014</strain>
    </source>
</reference>
<protein>
    <submittedName>
        <fullName evidence="1">Uncharacterized protein</fullName>
    </submittedName>
</protein>
<evidence type="ECO:0000313" key="3">
    <source>
        <dbReference type="Proteomes" id="UP000031036"/>
    </source>
</evidence>
<dbReference type="Proteomes" id="UP000031036">
    <property type="component" value="Unassembled WGS sequence"/>
</dbReference>
<dbReference type="EMBL" id="JPKZ01002217">
    <property type="protein sequence ID" value="KHN77837.1"/>
    <property type="molecule type" value="Genomic_DNA"/>
</dbReference>
<evidence type="ECO:0000313" key="2">
    <source>
        <dbReference type="EMBL" id="VDM45620.1"/>
    </source>
</evidence>
<evidence type="ECO:0000313" key="1">
    <source>
        <dbReference type="EMBL" id="KHN77837.1"/>
    </source>
</evidence>
<gene>
    <name evidence="1" type="ORF">Tcan_05033</name>
    <name evidence="2" type="ORF">TCNE_LOCUS14299</name>
</gene>
<reference evidence="2" key="2">
    <citation type="submission" date="2018-11" db="EMBL/GenBank/DDBJ databases">
        <authorList>
            <consortium name="Pathogen Informatics"/>
        </authorList>
    </citation>
    <scope>NUCLEOTIDE SEQUENCE [LARGE SCALE GENOMIC DNA]</scope>
</reference>
<keyword evidence="3" id="KW-1185">Reference proteome</keyword>
<dbReference type="AlphaFoldDB" id="A0A0B2V8M5"/>
<dbReference type="EMBL" id="UYWY01022172">
    <property type="protein sequence ID" value="VDM45620.1"/>
    <property type="molecule type" value="Genomic_DNA"/>
</dbReference>
<proteinExistence type="predicted"/>